<organism evidence="7 8">
    <name type="scientific">Aquisphaera giovannonii</name>
    <dbReference type="NCBI Taxonomy" id="406548"/>
    <lineage>
        <taxon>Bacteria</taxon>
        <taxon>Pseudomonadati</taxon>
        <taxon>Planctomycetota</taxon>
        <taxon>Planctomycetia</taxon>
        <taxon>Isosphaerales</taxon>
        <taxon>Isosphaeraceae</taxon>
        <taxon>Aquisphaera</taxon>
    </lineage>
</organism>
<dbReference type="OrthoDB" id="291505at2"/>
<dbReference type="KEGG" id="agv:OJF2_40400"/>
<evidence type="ECO:0000256" key="5">
    <source>
        <dbReference type="SAM" id="Phobius"/>
    </source>
</evidence>
<sequence length="67" mass="7324">MKYLVGALTLALLLLVIVFSIQNHDTVSVSLLFWSMDTPKVFLILGTYVLGMLSGWGVLQLAKLAIS</sequence>
<proteinExistence type="predicted"/>
<dbReference type="Pfam" id="PF06305">
    <property type="entry name" value="LapA_dom"/>
    <property type="match status" value="1"/>
</dbReference>
<dbReference type="InterPro" id="IPR010445">
    <property type="entry name" value="LapA_dom"/>
</dbReference>
<evidence type="ECO:0000313" key="8">
    <source>
        <dbReference type="Proteomes" id="UP000324233"/>
    </source>
</evidence>
<keyword evidence="2 5" id="KW-0812">Transmembrane</keyword>
<evidence type="ECO:0000256" key="1">
    <source>
        <dbReference type="ARBA" id="ARBA00022475"/>
    </source>
</evidence>
<dbReference type="GO" id="GO:0005886">
    <property type="term" value="C:plasma membrane"/>
    <property type="evidence" value="ECO:0007669"/>
    <property type="project" value="InterPro"/>
</dbReference>
<keyword evidence="8" id="KW-1185">Reference proteome</keyword>
<dbReference type="EMBL" id="CP042997">
    <property type="protein sequence ID" value="QEH35488.1"/>
    <property type="molecule type" value="Genomic_DNA"/>
</dbReference>
<evidence type="ECO:0000313" key="7">
    <source>
        <dbReference type="EMBL" id="QEH35488.1"/>
    </source>
</evidence>
<evidence type="ECO:0000259" key="6">
    <source>
        <dbReference type="Pfam" id="PF06305"/>
    </source>
</evidence>
<dbReference type="Proteomes" id="UP000324233">
    <property type="component" value="Chromosome"/>
</dbReference>
<feature type="domain" description="Lipopolysaccharide assembly protein A" evidence="6">
    <location>
        <begin position="22"/>
        <end position="57"/>
    </location>
</feature>
<reference evidence="7 8" key="1">
    <citation type="submission" date="2019-08" db="EMBL/GenBank/DDBJ databases">
        <title>Deep-cultivation of Planctomycetes and their phenomic and genomic characterization uncovers novel biology.</title>
        <authorList>
            <person name="Wiegand S."/>
            <person name="Jogler M."/>
            <person name="Boedeker C."/>
            <person name="Pinto D."/>
            <person name="Vollmers J."/>
            <person name="Rivas-Marin E."/>
            <person name="Kohn T."/>
            <person name="Peeters S.H."/>
            <person name="Heuer A."/>
            <person name="Rast P."/>
            <person name="Oberbeckmann S."/>
            <person name="Bunk B."/>
            <person name="Jeske O."/>
            <person name="Meyerdierks A."/>
            <person name="Storesund J.E."/>
            <person name="Kallscheuer N."/>
            <person name="Luecker S."/>
            <person name="Lage O.M."/>
            <person name="Pohl T."/>
            <person name="Merkel B.J."/>
            <person name="Hornburger P."/>
            <person name="Mueller R.-W."/>
            <person name="Bruemmer F."/>
            <person name="Labrenz M."/>
            <person name="Spormann A.M."/>
            <person name="Op den Camp H."/>
            <person name="Overmann J."/>
            <person name="Amann R."/>
            <person name="Jetten M.S.M."/>
            <person name="Mascher T."/>
            <person name="Medema M.H."/>
            <person name="Devos D.P."/>
            <person name="Kaster A.-K."/>
            <person name="Ovreas L."/>
            <person name="Rohde M."/>
            <person name="Galperin M.Y."/>
            <person name="Jogler C."/>
        </authorList>
    </citation>
    <scope>NUCLEOTIDE SEQUENCE [LARGE SCALE GENOMIC DNA]</scope>
    <source>
        <strain evidence="7 8">OJF2</strain>
    </source>
</reference>
<keyword evidence="1" id="KW-1003">Cell membrane</keyword>
<feature type="transmembrane region" description="Helical" evidence="5">
    <location>
        <begin position="44"/>
        <end position="66"/>
    </location>
</feature>
<dbReference type="RefSeq" id="WP_148595285.1">
    <property type="nucleotide sequence ID" value="NZ_CP042997.1"/>
</dbReference>
<evidence type="ECO:0000256" key="3">
    <source>
        <dbReference type="ARBA" id="ARBA00022989"/>
    </source>
</evidence>
<gene>
    <name evidence="7" type="ORF">OJF2_40400</name>
</gene>
<accession>A0A5B9W4J9</accession>
<name>A0A5B9W4J9_9BACT</name>
<dbReference type="AlphaFoldDB" id="A0A5B9W4J9"/>
<keyword evidence="3 5" id="KW-1133">Transmembrane helix</keyword>
<keyword evidence="4 5" id="KW-0472">Membrane</keyword>
<evidence type="ECO:0000256" key="2">
    <source>
        <dbReference type="ARBA" id="ARBA00022692"/>
    </source>
</evidence>
<protein>
    <recommendedName>
        <fullName evidence="6">Lipopolysaccharide assembly protein A domain-containing protein</fullName>
    </recommendedName>
</protein>
<evidence type="ECO:0000256" key="4">
    <source>
        <dbReference type="ARBA" id="ARBA00023136"/>
    </source>
</evidence>